<evidence type="ECO:0000313" key="2">
    <source>
        <dbReference type="EMBL" id="MBA8826813.1"/>
    </source>
</evidence>
<reference evidence="2 3" key="1">
    <citation type="submission" date="2020-07" db="EMBL/GenBank/DDBJ databases">
        <title>Sequencing the genomes of 1000 actinobacteria strains.</title>
        <authorList>
            <person name="Klenk H.-P."/>
        </authorList>
    </citation>
    <scope>NUCLEOTIDE SEQUENCE [LARGE SCALE GENOMIC DNA]</scope>
    <source>
        <strain evidence="2 3">DSM 45975</strain>
    </source>
</reference>
<dbReference type="AlphaFoldDB" id="A0A839E0J9"/>
<evidence type="ECO:0000256" key="1">
    <source>
        <dbReference type="SAM" id="MobiDB-lite"/>
    </source>
</evidence>
<protein>
    <submittedName>
        <fullName evidence="2">Uncharacterized protein</fullName>
    </submittedName>
</protein>
<proteinExistence type="predicted"/>
<feature type="region of interest" description="Disordered" evidence="1">
    <location>
        <begin position="1"/>
        <end position="83"/>
    </location>
</feature>
<comment type="caution">
    <text evidence="2">The sequence shown here is derived from an EMBL/GenBank/DDBJ whole genome shotgun (WGS) entry which is preliminary data.</text>
</comment>
<feature type="compositionally biased region" description="Basic and acidic residues" evidence="1">
    <location>
        <begin position="7"/>
        <end position="18"/>
    </location>
</feature>
<dbReference type="Proteomes" id="UP000569329">
    <property type="component" value="Unassembled WGS sequence"/>
</dbReference>
<accession>A0A839E0J9</accession>
<sequence>MGGQARFEPDEVKVQPRERRGRRPPRQGRSSTGPGLSLPPRQPDPDRRTPTAFRYRTAPATATAETSATTERRNAGNPHLENTGKWNTLLVLSHRKTRHGEYRDNAGLRKHPNGVSFVLASEIRNGIRHRPNVAVSRPRTYGCLAVTDGEAPGYHF</sequence>
<gene>
    <name evidence="2" type="ORF">FHX42_004192</name>
</gene>
<feature type="compositionally biased region" description="Low complexity" evidence="1">
    <location>
        <begin position="50"/>
        <end position="69"/>
    </location>
</feature>
<keyword evidence="3" id="KW-1185">Reference proteome</keyword>
<evidence type="ECO:0000313" key="3">
    <source>
        <dbReference type="Proteomes" id="UP000569329"/>
    </source>
</evidence>
<organism evidence="2 3">
    <name type="scientific">Halosaccharopolyspora lacisalsi</name>
    <dbReference type="NCBI Taxonomy" id="1000566"/>
    <lineage>
        <taxon>Bacteria</taxon>
        <taxon>Bacillati</taxon>
        <taxon>Actinomycetota</taxon>
        <taxon>Actinomycetes</taxon>
        <taxon>Pseudonocardiales</taxon>
        <taxon>Pseudonocardiaceae</taxon>
        <taxon>Halosaccharopolyspora</taxon>
    </lineage>
</organism>
<name>A0A839E0J9_9PSEU</name>
<dbReference type="EMBL" id="JACGWZ010000006">
    <property type="protein sequence ID" value="MBA8826813.1"/>
    <property type="molecule type" value="Genomic_DNA"/>
</dbReference>